<name>A0A0K0XXI6_9GAMM</name>
<dbReference type="FunFam" id="3.30.420.40:FF:000023">
    <property type="entry name" value="Guanosine-5'-triphosphate,3'-diphosphate pyrophosphatase"/>
    <property type="match status" value="1"/>
</dbReference>
<dbReference type="OrthoDB" id="9793035at2"/>
<dbReference type="InterPro" id="IPR050273">
    <property type="entry name" value="GppA/Ppx_hydrolase"/>
</dbReference>
<dbReference type="InterPro" id="IPR003695">
    <property type="entry name" value="Ppx_GppA_N"/>
</dbReference>
<sequence length="504" mass="56268">MAERQLYAGIDLGSNSFHMIVARLEHGQMRVIDRLKDMVRLAGGLDEQGRLDAETRQRGLEALARFGDRIRDIPESQVRAVGTQTFRRLSHPAGFLVPAETALGFPIDIVSGREEARLVWLGVSQGVAPVEGRRLVIDIGGGSTELVAGQALQPDLAESLPLGCVSLTREFHGTGRLDATSHEHALERCRAELQGWERQFRNYGCQQAIGSSGTIRAIAEMIEAHDPAEAGRIRPGPLRQLRLRLLEHGRIEDLQHPGLSERRRPVIMGGLAILESVIETLGIEQVSVSPYALREGLLQDLYGRLTHQDPRDATIRAMEARYQIDHDQAARVTDWTAAAFEQLCANWALRPIHGDMLHWISRLHEIGLAVAHDGHQRHTAYILEHADMPGFSRQEQQFMAVIASQQRRGIQESEFDRLPGRLQQPARRLTALLRLAVTVCRSRTESAFGDFSLTAEGSELRLGLDPAWLSARPLIRHDLETEAEELERIGIELRLSDLPLPQAR</sequence>
<dbReference type="EMBL" id="CP012154">
    <property type="protein sequence ID" value="AKS42398.1"/>
    <property type="molecule type" value="Genomic_DNA"/>
</dbReference>
<evidence type="ECO:0000256" key="1">
    <source>
        <dbReference type="ARBA" id="ARBA00022801"/>
    </source>
</evidence>
<dbReference type="Pfam" id="PF21447">
    <property type="entry name" value="Ppx-GppA_III"/>
    <property type="match status" value="1"/>
</dbReference>
<proteinExistence type="predicted"/>
<dbReference type="Proteomes" id="UP000066624">
    <property type="component" value="Chromosome"/>
</dbReference>
<dbReference type="GO" id="GO:0006798">
    <property type="term" value="P:polyphosphate catabolic process"/>
    <property type="evidence" value="ECO:0007669"/>
    <property type="project" value="TreeGrafter"/>
</dbReference>
<keyword evidence="1" id="KW-0378">Hydrolase</keyword>
<dbReference type="SUPFAM" id="SSF53067">
    <property type="entry name" value="Actin-like ATPase domain"/>
    <property type="match status" value="2"/>
</dbReference>
<dbReference type="PANTHER" id="PTHR30005">
    <property type="entry name" value="EXOPOLYPHOSPHATASE"/>
    <property type="match status" value="1"/>
</dbReference>
<dbReference type="PIRSF" id="PIRSF001267">
    <property type="entry name" value="Pyrophosphatase_GppA_Ppx"/>
    <property type="match status" value="1"/>
</dbReference>
<accession>A0A0K0XXI6</accession>
<dbReference type="InterPro" id="IPR043129">
    <property type="entry name" value="ATPase_NBD"/>
</dbReference>
<dbReference type="PATRIC" id="fig|1579979.3.peg.2078"/>
<dbReference type="STRING" id="1579979.WM2015_2033"/>
<dbReference type="Gene3D" id="3.30.420.40">
    <property type="match status" value="1"/>
</dbReference>
<dbReference type="GO" id="GO:0004309">
    <property type="term" value="F:exopolyphosphatase activity"/>
    <property type="evidence" value="ECO:0007669"/>
    <property type="project" value="TreeGrafter"/>
</dbReference>
<organism evidence="2 3">
    <name type="scientific">Wenzhouxiangella marina</name>
    <dbReference type="NCBI Taxonomy" id="1579979"/>
    <lineage>
        <taxon>Bacteria</taxon>
        <taxon>Pseudomonadati</taxon>
        <taxon>Pseudomonadota</taxon>
        <taxon>Gammaproteobacteria</taxon>
        <taxon>Chromatiales</taxon>
        <taxon>Wenzhouxiangellaceae</taxon>
        <taxon>Wenzhouxiangella</taxon>
    </lineage>
</organism>
<gene>
    <name evidence="2" type="ORF">WM2015_2033</name>
</gene>
<dbReference type="Pfam" id="PF02541">
    <property type="entry name" value="Ppx-GppA"/>
    <property type="match status" value="1"/>
</dbReference>
<dbReference type="KEGG" id="wma:WM2015_2033"/>
<evidence type="ECO:0000313" key="3">
    <source>
        <dbReference type="Proteomes" id="UP000066624"/>
    </source>
</evidence>
<evidence type="ECO:0000313" key="2">
    <source>
        <dbReference type="EMBL" id="AKS42398.1"/>
    </source>
</evidence>
<reference evidence="2 3" key="1">
    <citation type="submission" date="2015-07" db="EMBL/GenBank/DDBJ databases">
        <authorList>
            <person name="Noorani M."/>
        </authorList>
    </citation>
    <scope>NUCLEOTIDE SEQUENCE [LARGE SCALE GENOMIC DNA]</scope>
    <source>
        <strain evidence="2 3">KCTC 42284</strain>
    </source>
</reference>
<dbReference type="SUPFAM" id="SSF109604">
    <property type="entry name" value="HD-domain/PDEase-like"/>
    <property type="match status" value="1"/>
</dbReference>
<dbReference type="InterPro" id="IPR030673">
    <property type="entry name" value="PyroPPase_GppA_Ppx"/>
</dbReference>
<dbReference type="RefSeq" id="WP_049725965.1">
    <property type="nucleotide sequence ID" value="NZ_CP012154.1"/>
</dbReference>
<dbReference type="Gene3D" id="3.30.420.150">
    <property type="entry name" value="Exopolyphosphatase. Domain 2"/>
    <property type="match status" value="1"/>
</dbReference>
<dbReference type="AlphaFoldDB" id="A0A0K0XXI6"/>
<dbReference type="CDD" id="cd24053">
    <property type="entry name" value="ASKHA_NBD_EcPPX-GppA-like"/>
    <property type="match status" value="1"/>
</dbReference>
<dbReference type="InterPro" id="IPR048950">
    <property type="entry name" value="Ppx_GppA_C"/>
</dbReference>
<keyword evidence="3" id="KW-1185">Reference proteome</keyword>
<protein>
    <submittedName>
        <fullName evidence="2">Exopolyphosphatase</fullName>
    </submittedName>
</protein>
<dbReference type="PANTHER" id="PTHR30005:SF14">
    <property type="entry name" value="EXOPOLYPHOSPHATASE"/>
    <property type="match status" value="1"/>
</dbReference>
<dbReference type="Gene3D" id="1.10.3210.10">
    <property type="entry name" value="Hypothetical protein af1432"/>
    <property type="match status" value="1"/>
</dbReference>